<accession>A0ABY5XZF8</accession>
<evidence type="ECO:0000256" key="1">
    <source>
        <dbReference type="SAM" id="SignalP"/>
    </source>
</evidence>
<evidence type="ECO:0008006" key="4">
    <source>
        <dbReference type="Google" id="ProtNLM"/>
    </source>
</evidence>
<dbReference type="Proteomes" id="UP001058120">
    <property type="component" value="Chromosome"/>
</dbReference>
<dbReference type="RefSeq" id="WP_334314437.1">
    <property type="nucleotide sequence ID" value="NZ_CP065938.1"/>
</dbReference>
<gene>
    <name evidence="2" type="ORF">JBF11_05130</name>
</gene>
<dbReference type="EMBL" id="CP065938">
    <property type="protein sequence ID" value="UWX04882.1"/>
    <property type="molecule type" value="Genomic_DNA"/>
</dbReference>
<name>A0ABY5XZF8_9BACT</name>
<reference evidence="2" key="1">
    <citation type="submission" date="2020-12" db="EMBL/GenBank/DDBJ databases">
        <title>Taurinivorans muris gen. nov., sp. nov., fundamental and realized metabolic niche of a ubiquitous sulfidogenic bacterium in the murine intestine.</title>
        <authorList>
            <person name="Ye H."/>
            <person name="Hanson B.T."/>
            <person name="Loy A."/>
        </authorList>
    </citation>
    <scope>NUCLEOTIDE SEQUENCE</scope>
    <source>
        <strain evidence="2">LT0009</strain>
    </source>
</reference>
<evidence type="ECO:0000313" key="3">
    <source>
        <dbReference type="Proteomes" id="UP001058120"/>
    </source>
</evidence>
<dbReference type="InterPro" id="IPR014094">
    <property type="entry name" value="LpoB"/>
</dbReference>
<evidence type="ECO:0000313" key="2">
    <source>
        <dbReference type="EMBL" id="UWX04882.1"/>
    </source>
</evidence>
<keyword evidence="1" id="KW-0732">Signal</keyword>
<keyword evidence="3" id="KW-1185">Reference proteome</keyword>
<feature type="chain" id="PRO_5047469564" description="Lipoprotein" evidence="1">
    <location>
        <begin position="20"/>
        <end position="180"/>
    </location>
</feature>
<organism evidence="2 3">
    <name type="scientific">Taurinivorans muris</name>
    <dbReference type="NCBI Taxonomy" id="2787751"/>
    <lineage>
        <taxon>Bacteria</taxon>
        <taxon>Pseudomonadati</taxon>
        <taxon>Thermodesulfobacteriota</taxon>
        <taxon>Desulfovibrionia</taxon>
        <taxon>Desulfovibrionales</taxon>
        <taxon>Desulfovibrionaceae</taxon>
        <taxon>Taurinivorans</taxon>
    </lineage>
</organism>
<proteinExistence type="predicted"/>
<protein>
    <recommendedName>
        <fullName evidence="4">Lipoprotein</fullName>
    </recommendedName>
</protein>
<dbReference type="PROSITE" id="PS51257">
    <property type="entry name" value="PROKAR_LIPOPROTEIN"/>
    <property type="match status" value="1"/>
</dbReference>
<feature type="signal peptide" evidence="1">
    <location>
        <begin position="1"/>
        <end position="19"/>
    </location>
</feature>
<sequence length="180" mass="20419">MKKILRLSFAFVVLIFASACTQSGYNASNSPAYQGRNTSISIVDSSERIKLDTKISLSDIIAFAENLTNKMLQSPAFINQKRLPRIVVADIRQNTHDENLRVQDIHDRIIEVLFNSGQVRVLDTTATSFDYIMQSEITDIITRAPDGQKLVDYTMKIKIFDLNGELKGQWSDDLSLFKNR</sequence>
<dbReference type="Pfam" id="PF13036">
    <property type="entry name" value="LpoB"/>
    <property type="match status" value="1"/>
</dbReference>
<dbReference type="Gene3D" id="3.40.50.10610">
    <property type="entry name" value="ABC-type transport auxiliary lipoprotein component"/>
    <property type="match status" value="1"/>
</dbReference>